<dbReference type="Proteomes" id="UP000829398">
    <property type="component" value="Chromosome 6"/>
</dbReference>
<proteinExistence type="predicted"/>
<accession>A0ACB8K5H2</accession>
<gene>
    <name evidence="1" type="ORF">KPL71_019059</name>
</gene>
<comment type="caution">
    <text evidence="1">The sequence shown here is derived from an EMBL/GenBank/DDBJ whole genome shotgun (WGS) entry which is preliminary data.</text>
</comment>
<evidence type="ECO:0000313" key="2">
    <source>
        <dbReference type="Proteomes" id="UP000829398"/>
    </source>
</evidence>
<sequence>MGNYMGWIMEELKKTGRIAAPMVAVSVLQYLLQVVSTVMVGHLSQLALSSVAIATSLTNVTGFSLLSGMAGGLETLCGQAYGAAQFWKLGVHTYTAIISLILVCPLVCLLWIFMDKLLPLIGQDPVISHEARKYSMWLIPALFGSAILKPLTRYFQTQSLILPMFASSFLILCFHIPACWTLVFKLELGSMGAALAFSLSTWLNVILLGLYMMYSSACEKTRAPVSKESLLAIGQFFRLAIPSAIMVCLTISTLHFTIPYAFGVAARLAFDYVHVNIYVMYSTRVSNELGAGNLQAARVAVWAATSYAVVEAVIVGTILFCCRYFLGYAYTKDNQVVHYVVVMAPLICLSVITDSLQAVFSVGLPVGAVLGFVAHLRGKGLWIGIVAGSVVQSTLLSLATTFTNWKKQAAMARMRVVDGCSAVQND</sequence>
<evidence type="ECO:0000313" key="1">
    <source>
        <dbReference type="EMBL" id="KAH9739226.1"/>
    </source>
</evidence>
<dbReference type="EMBL" id="CM039175">
    <property type="protein sequence ID" value="KAH9739226.1"/>
    <property type="molecule type" value="Genomic_DNA"/>
</dbReference>
<name>A0ACB8K5H2_CITSI</name>
<organism evidence="1 2">
    <name type="scientific">Citrus sinensis</name>
    <name type="common">Sweet orange</name>
    <name type="synonym">Citrus aurantium var. sinensis</name>
    <dbReference type="NCBI Taxonomy" id="2711"/>
    <lineage>
        <taxon>Eukaryota</taxon>
        <taxon>Viridiplantae</taxon>
        <taxon>Streptophyta</taxon>
        <taxon>Embryophyta</taxon>
        <taxon>Tracheophyta</taxon>
        <taxon>Spermatophyta</taxon>
        <taxon>Magnoliopsida</taxon>
        <taxon>eudicotyledons</taxon>
        <taxon>Gunneridae</taxon>
        <taxon>Pentapetalae</taxon>
        <taxon>rosids</taxon>
        <taxon>malvids</taxon>
        <taxon>Sapindales</taxon>
        <taxon>Rutaceae</taxon>
        <taxon>Aurantioideae</taxon>
        <taxon>Citrus</taxon>
    </lineage>
</organism>
<protein>
    <submittedName>
        <fullName evidence="1">Protein DETOXIFICATION</fullName>
    </submittedName>
</protein>
<reference evidence="2" key="1">
    <citation type="journal article" date="2023" name="Hortic. Res.">
        <title>A chromosome-level phased genome enabling allele-level studies in sweet orange: a case study on citrus Huanglongbing tolerance.</title>
        <authorList>
            <person name="Wu B."/>
            <person name="Yu Q."/>
            <person name="Deng Z."/>
            <person name="Duan Y."/>
            <person name="Luo F."/>
            <person name="Gmitter F. Jr."/>
        </authorList>
    </citation>
    <scope>NUCLEOTIDE SEQUENCE [LARGE SCALE GENOMIC DNA]</scope>
    <source>
        <strain evidence="2">cv. Valencia</strain>
    </source>
</reference>
<keyword evidence="2" id="KW-1185">Reference proteome</keyword>